<dbReference type="InterPro" id="IPR013249">
    <property type="entry name" value="RNA_pol_sigma70_r4_t2"/>
</dbReference>
<dbReference type="SUPFAM" id="SSF88946">
    <property type="entry name" value="Sigma2 domain of RNA polymerase sigma factors"/>
    <property type="match status" value="1"/>
</dbReference>
<comment type="caution">
    <text evidence="8">The sequence shown here is derived from an EMBL/GenBank/DDBJ whole genome shotgun (WGS) entry which is preliminary data.</text>
</comment>
<evidence type="ECO:0000256" key="3">
    <source>
        <dbReference type="ARBA" id="ARBA00023082"/>
    </source>
</evidence>
<comment type="similarity">
    <text evidence="1">Belongs to the sigma-70 factor family. ECF subfamily.</text>
</comment>
<keyword evidence="10" id="KW-1185">Reference proteome</keyword>
<dbReference type="InterPro" id="IPR039425">
    <property type="entry name" value="RNA_pol_sigma-70-like"/>
</dbReference>
<evidence type="ECO:0000313" key="10">
    <source>
        <dbReference type="Proteomes" id="UP000629596"/>
    </source>
</evidence>
<dbReference type="Proteomes" id="UP000256321">
    <property type="component" value="Unassembled WGS sequence"/>
</dbReference>
<organism evidence="8 9">
    <name type="scientific">Parabacteroides acidifaciens</name>
    <dbReference type="NCBI Taxonomy" id="2290935"/>
    <lineage>
        <taxon>Bacteria</taxon>
        <taxon>Pseudomonadati</taxon>
        <taxon>Bacteroidota</taxon>
        <taxon>Bacteroidia</taxon>
        <taxon>Bacteroidales</taxon>
        <taxon>Tannerellaceae</taxon>
        <taxon>Parabacteroides</taxon>
    </lineage>
</organism>
<dbReference type="EMBL" id="QREV01000009">
    <property type="protein sequence ID" value="RDU50091.1"/>
    <property type="molecule type" value="Genomic_DNA"/>
</dbReference>
<protein>
    <submittedName>
        <fullName evidence="8">Sigma-70 family RNA polymerase sigma factor</fullName>
    </submittedName>
</protein>
<dbReference type="PANTHER" id="PTHR43133">
    <property type="entry name" value="RNA POLYMERASE ECF-TYPE SIGMA FACTO"/>
    <property type="match status" value="1"/>
</dbReference>
<dbReference type="Gene3D" id="1.10.1740.10">
    <property type="match status" value="1"/>
</dbReference>
<dbReference type="GO" id="GO:0016987">
    <property type="term" value="F:sigma factor activity"/>
    <property type="evidence" value="ECO:0007669"/>
    <property type="project" value="UniProtKB-KW"/>
</dbReference>
<accession>A0A3D8HGQ3</accession>
<keyword evidence="3" id="KW-0731">Sigma factor</keyword>
<dbReference type="Pfam" id="PF08281">
    <property type="entry name" value="Sigma70_r4_2"/>
    <property type="match status" value="1"/>
</dbReference>
<dbReference type="GO" id="GO:0003677">
    <property type="term" value="F:DNA binding"/>
    <property type="evidence" value="ECO:0007669"/>
    <property type="project" value="InterPro"/>
</dbReference>
<evidence type="ECO:0000256" key="1">
    <source>
        <dbReference type="ARBA" id="ARBA00010641"/>
    </source>
</evidence>
<gene>
    <name evidence="8" type="ORF">DWU89_05880</name>
    <name evidence="7" type="ORF">H8784_05755</name>
</gene>
<dbReference type="InterPro" id="IPR013325">
    <property type="entry name" value="RNA_pol_sigma_r2"/>
</dbReference>
<dbReference type="InterPro" id="IPR007627">
    <property type="entry name" value="RNA_pol_sigma70_r2"/>
</dbReference>
<keyword evidence="2" id="KW-0805">Transcription regulation</keyword>
<evidence type="ECO:0000313" key="7">
    <source>
        <dbReference type="EMBL" id="MBC8601225.1"/>
    </source>
</evidence>
<dbReference type="InterPro" id="IPR014284">
    <property type="entry name" value="RNA_pol_sigma-70_dom"/>
</dbReference>
<sequence>MTETELTDRCKTGDNLARKELYERFAERMLCLCYRYAGDEETAHDLLHDGFLKVFSSISSFTYRGEGSLRAWLSRVFANVSLEYLRHKDLLRDGLPLDELPELPDEEEPDANGLSMDILMAFVAELPPGYRTVFNLYVFERWSHKEIAHSLHINEASSASQLNRARRLLVTRIKEQLKKTE</sequence>
<dbReference type="Proteomes" id="UP000629596">
    <property type="component" value="Unassembled WGS sequence"/>
</dbReference>
<dbReference type="RefSeq" id="WP_115498711.1">
    <property type="nucleotide sequence ID" value="NZ_JACRTI010000009.1"/>
</dbReference>
<dbReference type="InterPro" id="IPR036388">
    <property type="entry name" value="WH-like_DNA-bd_sf"/>
</dbReference>
<dbReference type="PANTHER" id="PTHR43133:SF46">
    <property type="entry name" value="RNA POLYMERASE SIGMA-70 FACTOR ECF SUBFAMILY"/>
    <property type="match status" value="1"/>
</dbReference>
<dbReference type="GO" id="GO:0006352">
    <property type="term" value="P:DNA-templated transcription initiation"/>
    <property type="evidence" value="ECO:0007669"/>
    <property type="project" value="InterPro"/>
</dbReference>
<proteinExistence type="inferred from homology"/>
<feature type="domain" description="RNA polymerase sigma-70 region 2" evidence="5">
    <location>
        <begin position="21"/>
        <end position="89"/>
    </location>
</feature>
<dbReference type="NCBIfam" id="TIGR02937">
    <property type="entry name" value="sigma70-ECF"/>
    <property type="match status" value="1"/>
</dbReference>
<reference evidence="7 10" key="2">
    <citation type="submission" date="2020-08" db="EMBL/GenBank/DDBJ databases">
        <title>Genome public.</title>
        <authorList>
            <person name="Liu C."/>
            <person name="Sun Q."/>
        </authorList>
    </citation>
    <scope>NUCLEOTIDE SEQUENCE [LARGE SCALE GENOMIC DNA]</scope>
    <source>
        <strain evidence="7 10">426_9</strain>
    </source>
</reference>
<dbReference type="AlphaFoldDB" id="A0A3D8HGQ3"/>
<evidence type="ECO:0000313" key="8">
    <source>
        <dbReference type="EMBL" id="RDU50091.1"/>
    </source>
</evidence>
<dbReference type="EMBL" id="JACRTI010000009">
    <property type="protein sequence ID" value="MBC8601225.1"/>
    <property type="molecule type" value="Genomic_DNA"/>
</dbReference>
<evidence type="ECO:0000256" key="4">
    <source>
        <dbReference type="ARBA" id="ARBA00023163"/>
    </source>
</evidence>
<reference evidence="8 9" key="1">
    <citation type="submission" date="2018-07" db="EMBL/GenBank/DDBJ databases">
        <title>Parabacteroides acidifaciens nov. sp., isolated from human feces.</title>
        <authorList>
            <person name="Wang Y.J."/>
        </authorList>
    </citation>
    <scope>NUCLEOTIDE SEQUENCE [LARGE SCALE GENOMIC DNA]</scope>
    <source>
        <strain evidence="8 9">426-9</strain>
    </source>
</reference>
<feature type="domain" description="RNA polymerase sigma factor 70 region 4 type 2" evidence="6">
    <location>
        <begin position="118"/>
        <end position="169"/>
    </location>
</feature>
<evidence type="ECO:0000259" key="5">
    <source>
        <dbReference type="Pfam" id="PF04542"/>
    </source>
</evidence>
<keyword evidence="4" id="KW-0804">Transcription</keyword>
<dbReference type="SUPFAM" id="SSF88659">
    <property type="entry name" value="Sigma3 and sigma4 domains of RNA polymerase sigma factors"/>
    <property type="match status" value="1"/>
</dbReference>
<evidence type="ECO:0000313" key="9">
    <source>
        <dbReference type="Proteomes" id="UP000256321"/>
    </source>
</evidence>
<dbReference type="Gene3D" id="1.10.10.10">
    <property type="entry name" value="Winged helix-like DNA-binding domain superfamily/Winged helix DNA-binding domain"/>
    <property type="match status" value="1"/>
</dbReference>
<dbReference type="Pfam" id="PF04542">
    <property type="entry name" value="Sigma70_r2"/>
    <property type="match status" value="1"/>
</dbReference>
<evidence type="ECO:0000256" key="2">
    <source>
        <dbReference type="ARBA" id="ARBA00023015"/>
    </source>
</evidence>
<evidence type="ECO:0000259" key="6">
    <source>
        <dbReference type="Pfam" id="PF08281"/>
    </source>
</evidence>
<name>A0A3D8HGQ3_9BACT</name>
<dbReference type="InterPro" id="IPR013324">
    <property type="entry name" value="RNA_pol_sigma_r3/r4-like"/>
</dbReference>